<feature type="domain" description="3-beta hydroxysteroid dehydrogenase/isomerase" evidence="2">
    <location>
        <begin position="7"/>
        <end position="238"/>
    </location>
</feature>
<dbReference type="AlphaFoldDB" id="U4TX44"/>
<evidence type="ECO:0000313" key="4">
    <source>
        <dbReference type="Proteomes" id="UP000030647"/>
    </source>
</evidence>
<reference evidence="4" key="1">
    <citation type="journal article" date="2013" name="Genome Announc.">
        <title>Whole-Genome Sequencing of Lactobacillus shenzhenensis Strain LY-73T.</title>
        <authorList>
            <person name="Lin Z."/>
            <person name="Liu Z."/>
            <person name="Yang R."/>
            <person name="Zou Y."/>
            <person name="Wan D."/>
            <person name="Chen J."/>
            <person name="Guo M."/>
            <person name="Zhao J."/>
            <person name="Fang C."/>
            <person name="Yang R."/>
            <person name="Liu F."/>
        </authorList>
    </citation>
    <scope>NUCLEOTIDE SEQUENCE [LARGE SCALE GENOMIC DNA]</scope>
    <source>
        <strain evidence="4">LY-73</strain>
    </source>
</reference>
<keyword evidence="1" id="KW-0560">Oxidoreductase</keyword>
<dbReference type="PANTHER" id="PTHR10366">
    <property type="entry name" value="NAD DEPENDENT EPIMERASE/DEHYDRATASE"/>
    <property type="match status" value="1"/>
</dbReference>
<dbReference type="PANTHER" id="PTHR10366:SF564">
    <property type="entry name" value="STEROL-4-ALPHA-CARBOXYLATE 3-DEHYDROGENASE, DECARBOXYLATING"/>
    <property type="match status" value="1"/>
</dbReference>
<dbReference type="RefSeq" id="WP_022528865.1">
    <property type="nucleotide sequence ID" value="NZ_KI271584.1"/>
</dbReference>
<protein>
    <recommendedName>
        <fullName evidence="2">3-beta hydroxysteroid dehydrogenase/isomerase domain-containing protein</fullName>
    </recommendedName>
</protein>
<dbReference type="Pfam" id="PF01073">
    <property type="entry name" value="3Beta_HSD"/>
    <property type="match status" value="1"/>
</dbReference>
<dbReference type="Gene3D" id="3.40.50.720">
    <property type="entry name" value="NAD(P)-binding Rossmann-like Domain"/>
    <property type="match status" value="1"/>
</dbReference>
<dbReference type="GO" id="GO:0006694">
    <property type="term" value="P:steroid biosynthetic process"/>
    <property type="evidence" value="ECO:0007669"/>
    <property type="project" value="InterPro"/>
</dbReference>
<dbReference type="SUPFAM" id="SSF51735">
    <property type="entry name" value="NAD(P)-binding Rossmann-fold domains"/>
    <property type="match status" value="1"/>
</dbReference>
<dbReference type="InterPro" id="IPR036291">
    <property type="entry name" value="NAD(P)-bd_dom_sf"/>
</dbReference>
<dbReference type="HOGENOM" id="CLU_007383_9_2_9"/>
<dbReference type="GO" id="GO:0016616">
    <property type="term" value="F:oxidoreductase activity, acting on the CH-OH group of donors, NAD or NADP as acceptor"/>
    <property type="evidence" value="ECO:0007669"/>
    <property type="project" value="InterPro"/>
</dbReference>
<evidence type="ECO:0000259" key="2">
    <source>
        <dbReference type="Pfam" id="PF01073"/>
    </source>
</evidence>
<dbReference type="EMBL" id="KI271584">
    <property type="protein sequence ID" value="ERL65922.1"/>
    <property type="molecule type" value="Genomic_DNA"/>
</dbReference>
<evidence type="ECO:0000256" key="1">
    <source>
        <dbReference type="ARBA" id="ARBA00023002"/>
    </source>
</evidence>
<dbReference type="STRING" id="1231336.L248_1998"/>
<dbReference type="InterPro" id="IPR002225">
    <property type="entry name" value="3Beta_OHSteriod_DH/Estase"/>
</dbReference>
<dbReference type="Proteomes" id="UP000030647">
    <property type="component" value="Unassembled WGS sequence"/>
</dbReference>
<dbReference type="FunFam" id="3.40.50.720:FF:000336">
    <property type="entry name" value="Aldehyde reductase"/>
    <property type="match status" value="1"/>
</dbReference>
<dbReference type="InterPro" id="IPR050425">
    <property type="entry name" value="NAD(P)_dehydrat-like"/>
</dbReference>
<name>U4TX44_9LACO</name>
<accession>U4TX44</accession>
<organism evidence="3 4">
    <name type="scientific">Schleiferilactobacillus shenzhenensis LY-73</name>
    <dbReference type="NCBI Taxonomy" id="1231336"/>
    <lineage>
        <taxon>Bacteria</taxon>
        <taxon>Bacillati</taxon>
        <taxon>Bacillota</taxon>
        <taxon>Bacilli</taxon>
        <taxon>Lactobacillales</taxon>
        <taxon>Lactobacillaceae</taxon>
        <taxon>Schleiferilactobacillus</taxon>
    </lineage>
</organism>
<keyword evidence="4" id="KW-1185">Reference proteome</keyword>
<proteinExistence type="predicted"/>
<evidence type="ECO:0000313" key="3">
    <source>
        <dbReference type="EMBL" id="ERL65922.1"/>
    </source>
</evidence>
<dbReference type="OrthoDB" id="9778052at2"/>
<gene>
    <name evidence="3" type="ORF">L248_1998</name>
</gene>
<dbReference type="eggNOG" id="COG0451">
    <property type="taxonomic scope" value="Bacteria"/>
</dbReference>
<sequence>MSNKVFVTGGNGFLALHLIAQLLRSNHTVITSVRQLNKQSDVLDTLAKHHVPNLDQLSFVAADLTQAAGWEAAFADVDTVFSVAAPVFVNGEKTAAAMANVATEGTMNILTAAEKAGVRHVIMTANFGAVGFSNLDQNKITTEDDWTDPDQPGLSLYERSKLLAEKAAWAFVHDDQHHLQLTTINAGAMLGPALNSHVSGSFGLVNNLLNGSTKLIPDITVAVVDVRDVAALHILAMQPPALNHRFLAVADQALSLPQMAALIREKRPQLASAITTKKLPNWVLNTAARFNQTAKEGNLMRRISHQVSNQKAKDLLGWHPQYSAEEAVLAAADTLTQYGLVKAPS</sequence>